<gene>
    <name evidence="2" type="ORF">EQM06_03405</name>
</gene>
<reference evidence="2 3" key="1">
    <citation type="submission" date="2019-01" db="EMBL/GenBank/DDBJ databases">
        <title>Draft genomes of a novel of Aminipila strains.</title>
        <authorList>
            <person name="Ma S."/>
        </authorList>
    </citation>
    <scope>NUCLEOTIDE SEQUENCE [LARGE SCALE GENOMIC DNA]</scope>
    <source>
        <strain evidence="3">JN-39</strain>
    </source>
</reference>
<dbReference type="KEGG" id="amij:EQM06_03405"/>
<organism evidence="2 3">
    <name type="scientific">Aminipila luticellarii</name>
    <dbReference type="NCBI Taxonomy" id="2507160"/>
    <lineage>
        <taxon>Bacteria</taxon>
        <taxon>Bacillati</taxon>
        <taxon>Bacillota</taxon>
        <taxon>Clostridia</taxon>
        <taxon>Peptostreptococcales</taxon>
        <taxon>Anaerovoracaceae</taxon>
        <taxon>Aminipila</taxon>
    </lineage>
</organism>
<dbReference type="OrthoDB" id="192739at2"/>
<dbReference type="InterPro" id="IPR004360">
    <property type="entry name" value="Glyas_Fos-R_dOase_dom"/>
</dbReference>
<accession>A0A410PTW6</accession>
<dbReference type="InterPro" id="IPR037523">
    <property type="entry name" value="VOC_core"/>
</dbReference>
<name>A0A410PTW6_9FIRM</name>
<dbReference type="EMBL" id="CP035281">
    <property type="protein sequence ID" value="QAT42354.1"/>
    <property type="molecule type" value="Genomic_DNA"/>
</dbReference>
<dbReference type="SUPFAM" id="SSF54593">
    <property type="entry name" value="Glyoxalase/Bleomycin resistance protein/Dihydroxybiphenyl dioxygenase"/>
    <property type="match status" value="1"/>
</dbReference>
<dbReference type="InterPro" id="IPR029068">
    <property type="entry name" value="Glyas_Bleomycin-R_OHBP_Dase"/>
</dbReference>
<sequence length="122" mass="13645">MRFCWSTLNVKNLDESITFYQEILGLEMSRRVSGGPNTEIAFLGEAGQTEIELICDGDNQSVNVGPDISWGFEVDSLDKALEKVKEKGIKVESGPIQPNPHVKFFFIKDPNGMRIQLVEQIA</sequence>
<evidence type="ECO:0000313" key="3">
    <source>
        <dbReference type="Proteomes" id="UP000287601"/>
    </source>
</evidence>
<dbReference type="Proteomes" id="UP000287601">
    <property type="component" value="Chromosome"/>
</dbReference>
<dbReference type="PROSITE" id="PS51819">
    <property type="entry name" value="VOC"/>
    <property type="match status" value="1"/>
</dbReference>
<dbReference type="Pfam" id="PF00903">
    <property type="entry name" value="Glyoxalase"/>
    <property type="match status" value="1"/>
</dbReference>
<dbReference type="RefSeq" id="WP_128745004.1">
    <property type="nucleotide sequence ID" value="NZ_CP035281.1"/>
</dbReference>
<keyword evidence="3" id="KW-1185">Reference proteome</keyword>
<dbReference type="PANTHER" id="PTHR36113">
    <property type="entry name" value="LYASE, PUTATIVE-RELATED-RELATED"/>
    <property type="match status" value="1"/>
</dbReference>
<dbReference type="InterPro" id="IPR051332">
    <property type="entry name" value="Fosfomycin_Res_Enzymes"/>
</dbReference>
<dbReference type="Gene3D" id="3.10.180.10">
    <property type="entry name" value="2,3-Dihydroxybiphenyl 1,2-Dioxygenase, domain 1"/>
    <property type="match status" value="1"/>
</dbReference>
<evidence type="ECO:0000313" key="2">
    <source>
        <dbReference type="EMBL" id="QAT42354.1"/>
    </source>
</evidence>
<dbReference type="PANTHER" id="PTHR36113:SF3">
    <property type="entry name" value="SLL5075 PROTEIN"/>
    <property type="match status" value="1"/>
</dbReference>
<feature type="domain" description="VOC" evidence="1">
    <location>
        <begin position="2"/>
        <end position="120"/>
    </location>
</feature>
<proteinExistence type="predicted"/>
<dbReference type="AlphaFoldDB" id="A0A410PTW6"/>
<dbReference type="CDD" id="cd06587">
    <property type="entry name" value="VOC"/>
    <property type="match status" value="1"/>
</dbReference>
<evidence type="ECO:0000259" key="1">
    <source>
        <dbReference type="PROSITE" id="PS51819"/>
    </source>
</evidence>
<protein>
    <submittedName>
        <fullName evidence="2">VOC family protein</fullName>
    </submittedName>
</protein>